<sequence length="225" mass="25611">MKSRMHLTIQKGIALGLPGLKRSVVAQGVYREFAAYHLDHDHFANLLLTTMIKITHSVSMLMREGETRIPKLLNDDGVQRFELIPIDHGLSLPEDSEDPYIEWIHRSQASIPFTEEEVKYNKDHDPYKNANMFGTELHMIKKTCHHVLIMSTIFLKEAASHGLSLSEIGEMTSRKFRHGKEEPSALELLCMDARRLVDEGKERGKGTTNMCIKGSDLLKEEDPNC</sequence>
<dbReference type="EMBL" id="CM042021">
    <property type="protein sequence ID" value="KAI3818697.1"/>
    <property type="molecule type" value="Genomic_DNA"/>
</dbReference>
<comment type="caution">
    <text evidence="1">The sequence shown here is derived from an EMBL/GenBank/DDBJ whole genome shotgun (WGS) entry which is preliminary data.</text>
</comment>
<protein>
    <submittedName>
        <fullName evidence="1">Uncharacterized protein</fullName>
    </submittedName>
</protein>
<reference evidence="1 2" key="2">
    <citation type="journal article" date="2022" name="Mol. Ecol. Resour.">
        <title>The genomes of chicory, endive, great burdock and yacon provide insights into Asteraceae paleo-polyploidization history and plant inulin production.</title>
        <authorList>
            <person name="Fan W."/>
            <person name="Wang S."/>
            <person name="Wang H."/>
            <person name="Wang A."/>
            <person name="Jiang F."/>
            <person name="Liu H."/>
            <person name="Zhao H."/>
            <person name="Xu D."/>
            <person name="Zhang Y."/>
        </authorList>
    </citation>
    <scope>NUCLEOTIDE SEQUENCE [LARGE SCALE GENOMIC DNA]</scope>
    <source>
        <strain evidence="2">cv. Yunnan</strain>
        <tissue evidence="1">Leaves</tissue>
    </source>
</reference>
<dbReference type="Proteomes" id="UP001056120">
    <property type="component" value="Linkage Group LG04"/>
</dbReference>
<gene>
    <name evidence="1" type="ORF">L1987_12512</name>
</gene>
<evidence type="ECO:0000313" key="1">
    <source>
        <dbReference type="EMBL" id="KAI3818697.1"/>
    </source>
</evidence>
<proteinExistence type="predicted"/>
<keyword evidence="2" id="KW-1185">Reference proteome</keyword>
<evidence type="ECO:0000313" key="2">
    <source>
        <dbReference type="Proteomes" id="UP001056120"/>
    </source>
</evidence>
<name>A0ACB9JHF9_9ASTR</name>
<accession>A0ACB9JHF9</accession>
<organism evidence="1 2">
    <name type="scientific">Smallanthus sonchifolius</name>
    <dbReference type="NCBI Taxonomy" id="185202"/>
    <lineage>
        <taxon>Eukaryota</taxon>
        <taxon>Viridiplantae</taxon>
        <taxon>Streptophyta</taxon>
        <taxon>Embryophyta</taxon>
        <taxon>Tracheophyta</taxon>
        <taxon>Spermatophyta</taxon>
        <taxon>Magnoliopsida</taxon>
        <taxon>eudicotyledons</taxon>
        <taxon>Gunneridae</taxon>
        <taxon>Pentapetalae</taxon>
        <taxon>asterids</taxon>
        <taxon>campanulids</taxon>
        <taxon>Asterales</taxon>
        <taxon>Asteraceae</taxon>
        <taxon>Asteroideae</taxon>
        <taxon>Heliantheae alliance</taxon>
        <taxon>Millerieae</taxon>
        <taxon>Smallanthus</taxon>
    </lineage>
</organism>
<reference evidence="2" key="1">
    <citation type="journal article" date="2022" name="Mol. Ecol. Resour.">
        <title>The genomes of chicory, endive, great burdock and yacon provide insights into Asteraceae palaeo-polyploidization history and plant inulin production.</title>
        <authorList>
            <person name="Fan W."/>
            <person name="Wang S."/>
            <person name="Wang H."/>
            <person name="Wang A."/>
            <person name="Jiang F."/>
            <person name="Liu H."/>
            <person name="Zhao H."/>
            <person name="Xu D."/>
            <person name="Zhang Y."/>
        </authorList>
    </citation>
    <scope>NUCLEOTIDE SEQUENCE [LARGE SCALE GENOMIC DNA]</scope>
    <source>
        <strain evidence="2">cv. Yunnan</strain>
    </source>
</reference>